<evidence type="ECO:0000313" key="2">
    <source>
        <dbReference type="Proteomes" id="UP001243375"/>
    </source>
</evidence>
<gene>
    <name evidence="1" type="ORF">QFC22_005256</name>
</gene>
<name>A0ACC2WVG7_9TREE</name>
<evidence type="ECO:0000313" key="1">
    <source>
        <dbReference type="EMBL" id="KAJ9115498.1"/>
    </source>
</evidence>
<protein>
    <submittedName>
        <fullName evidence="1">Uncharacterized protein</fullName>
    </submittedName>
</protein>
<accession>A0ACC2WVG7</accession>
<dbReference type="Proteomes" id="UP001243375">
    <property type="component" value="Unassembled WGS sequence"/>
</dbReference>
<sequence>MGFGFIAHTGWTTPISDSAAITVQPSSSSSTATSTLVQPEIGATQGPIDRRSRTYDEEFDGQRRLDSNLSQEDSFINLQDEDTDNDPDLRSPQDHPSEKDGHRADLPNEMLVDEQRISFVTSFITETLKDSCHHQMFEP</sequence>
<reference evidence="1" key="1">
    <citation type="submission" date="2023-04" db="EMBL/GenBank/DDBJ databases">
        <title>Draft Genome sequencing of Naganishia species isolated from polar environments using Oxford Nanopore Technology.</title>
        <authorList>
            <person name="Leo P."/>
            <person name="Venkateswaran K."/>
        </authorList>
    </citation>
    <scope>NUCLEOTIDE SEQUENCE</scope>
    <source>
        <strain evidence="1">MNA-CCFEE 5425</strain>
    </source>
</reference>
<organism evidence="1 2">
    <name type="scientific">Naganishia vaughanmartiniae</name>
    <dbReference type="NCBI Taxonomy" id="1424756"/>
    <lineage>
        <taxon>Eukaryota</taxon>
        <taxon>Fungi</taxon>
        <taxon>Dikarya</taxon>
        <taxon>Basidiomycota</taxon>
        <taxon>Agaricomycotina</taxon>
        <taxon>Tremellomycetes</taxon>
        <taxon>Filobasidiales</taxon>
        <taxon>Filobasidiaceae</taxon>
        <taxon>Naganishia</taxon>
    </lineage>
</organism>
<keyword evidence="2" id="KW-1185">Reference proteome</keyword>
<dbReference type="EMBL" id="JASBWU010000016">
    <property type="protein sequence ID" value="KAJ9115498.1"/>
    <property type="molecule type" value="Genomic_DNA"/>
</dbReference>
<proteinExistence type="predicted"/>
<comment type="caution">
    <text evidence="1">The sequence shown here is derived from an EMBL/GenBank/DDBJ whole genome shotgun (WGS) entry which is preliminary data.</text>
</comment>